<protein>
    <submittedName>
        <fullName evidence="1">10697_t:CDS:1</fullName>
    </submittedName>
</protein>
<name>A0ACA9L6Q9_9GLOM</name>
<dbReference type="Proteomes" id="UP000789366">
    <property type="component" value="Unassembled WGS sequence"/>
</dbReference>
<proteinExistence type="predicted"/>
<comment type="caution">
    <text evidence="1">The sequence shown here is derived from an EMBL/GenBank/DDBJ whole genome shotgun (WGS) entry which is preliminary data.</text>
</comment>
<evidence type="ECO:0000313" key="1">
    <source>
        <dbReference type="EMBL" id="CAG8513009.1"/>
    </source>
</evidence>
<gene>
    <name evidence="1" type="ORF">SPELUC_LOCUS3566</name>
</gene>
<reference evidence="1" key="1">
    <citation type="submission" date="2021-06" db="EMBL/GenBank/DDBJ databases">
        <authorList>
            <person name="Kallberg Y."/>
            <person name="Tangrot J."/>
            <person name="Rosling A."/>
        </authorList>
    </citation>
    <scope>NUCLEOTIDE SEQUENCE</scope>
    <source>
        <strain evidence="1">28 12/20/2015</strain>
    </source>
</reference>
<organism evidence="1 2">
    <name type="scientific">Cetraspora pellucida</name>
    <dbReference type="NCBI Taxonomy" id="1433469"/>
    <lineage>
        <taxon>Eukaryota</taxon>
        <taxon>Fungi</taxon>
        <taxon>Fungi incertae sedis</taxon>
        <taxon>Mucoromycota</taxon>
        <taxon>Glomeromycotina</taxon>
        <taxon>Glomeromycetes</taxon>
        <taxon>Diversisporales</taxon>
        <taxon>Gigasporaceae</taxon>
        <taxon>Cetraspora</taxon>
    </lineage>
</organism>
<evidence type="ECO:0000313" key="2">
    <source>
        <dbReference type="Proteomes" id="UP000789366"/>
    </source>
</evidence>
<sequence>MNELNDYFRNEQYFFASTSSSPYETISMLNTVTEPDDEYLIYDEENISTSTSSHVISDSTSSQVPPYEITTNIQLDDESDESDDSSDSLKLDKRVLVNSSNNITENIANTNGRKCSKCKRHGHYAKTCQYID</sequence>
<accession>A0ACA9L6Q9</accession>
<keyword evidence="2" id="KW-1185">Reference proteome</keyword>
<dbReference type="EMBL" id="CAJVPW010002774">
    <property type="protein sequence ID" value="CAG8513009.1"/>
    <property type="molecule type" value="Genomic_DNA"/>
</dbReference>